<evidence type="ECO:0000313" key="2">
    <source>
        <dbReference type="EMBL" id="GBM77898.1"/>
    </source>
</evidence>
<dbReference type="EMBL" id="BGPR01002717">
    <property type="protein sequence ID" value="GBM77898.1"/>
    <property type="molecule type" value="Genomic_DNA"/>
</dbReference>
<keyword evidence="3" id="KW-1185">Reference proteome</keyword>
<evidence type="ECO:0000313" key="3">
    <source>
        <dbReference type="Proteomes" id="UP000499080"/>
    </source>
</evidence>
<organism evidence="2 3">
    <name type="scientific">Araneus ventricosus</name>
    <name type="common">Orbweaver spider</name>
    <name type="synonym">Epeira ventricosa</name>
    <dbReference type="NCBI Taxonomy" id="182803"/>
    <lineage>
        <taxon>Eukaryota</taxon>
        <taxon>Metazoa</taxon>
        <taxon>Ecdysozoa</taxon>
        <taxon>Arthropoda</taxon>
        <taxon>Chelicerata</taxon>
        <taxon>Arachnida</taxon>
        <taxon>Araneae</taxon>
        <taxon>Araneomorphae</taxon>
        <taxon>Entelegynae</taxon>
        <taxon>Araneoidea</taxon>
        <taxon>Araneidae</taxon>
        <taxon>Araneus</taxon>
    </lineage>
</organism>
<reference evidence="2 3" key="1">
    <citation type="journal article" date="2019" name="Sci. Rep.">
        <title>Orb-weaving spider Araneus ventricosus genome elucidates the spidroin gene catalogue.</title>
        <authorList>
            <person name="Kono N."/>
            <person name="Nakamura H."/>
            <person name="Ohtoshi R."/>
            <person name="Moran D.A.P."/>
            <person name="Shinohara A."/>
            <person name="Yoshida Y."/>
            <person name="Fujiwara M."/>
            <person name="Mori M."/>
            <person name="Tomita M."/>
            <person name="Arakawa K."/>
        </authorList>
    </citation>
    <scope>NUCLEOTIDE SEQUENCE [LARGE SCALE GENOMIC DNA]</scope>
</reference>
<feature type="region of interest" description="Disordered" evidence="1">
    <location>
        <begin position="55"/>
        <end position="77"/>
    </location>
</feature>
<comment type="caution">
    <text evidence="2">The sequence shown here is derived from an EMBL/GenBank/DDBJ whole genome shotgun (WGS) entry which is preliminary data.</text>
</comment>
<dbReference type="AlphaFoldDB" id="A0A4Y2IJJ8"/>
<sequence>MIGSDNLQPMTTTKSINLDSGLDGVETKHGESVMFSLVILKSSFEATRGHFWDEPRDFEPQSDVEDGTCARIPLSKPPDRTNGWPFAHYV</sequence>
<protein>
    <submittedName>
        <fullName evidence="2">Uncharacterized protein</fullName>
    </submittedName>
</protein>
<proteinExistence type="predicted"/>
<name>A0A4Y2IJJ8_ARAVE</name>
<gene>
    <name evidence="2" type="ORF">AVEN_262392_1</name>
</gene>
<dbReference type="Proteomes" id="UP000499080">
    <property type="component" value="Unassembled WGS sequence"/>
</dbReference>
<accession>A0A4Y2IJJ8</accession>
<evidence type="ECO:0000256" key="1">
    <source>
        <dbReference type="SAM" id="MobiDB-lite"/>
    </source>
</evidence>